<feature type="chain" id="PRO_5033029744" evidence="1">
    <location>
        <begin position="26"/>
        <end position="387"/>
    </location>
</feature>
<dbReference type="PANTHER" id="PTHR42941">
    <property type="entry name" value="SLL1037 PROTEIN"/>
    <property type="match status" value="1"/>
</dbReference>
<accession>A0A839VDB3</accession>
<dbReference type="EMBL" id="JACHXP010000022">
    <property type="protein sequence ID" value="MBB3192118.1"/>
    <property type="molecule type" value="Genomic_DNA"/>
</dbReference>
<dbReference type="PANTHER" id="PTHR42941:SF1">
    <property type="entry name" value="SLL1037 PROTEIN"/>
    <property type="match status" value="1"/>
</dbReference>
<dbReference type="InterPro" id="IPR011852">
    <property type="entry name" value="TRAP_TAXI"/>
</dbReference>
<dbReference type="AlphaFoldDB" id="A0A839VDB3"/>
<comment type="caution">
    <text evidence="2">The sequence shown here is derived from an EMBL/GenBank/DDBJ whole genome shotgun (WGS) entry which is preliminary data.</text>
</comment>
<dbReference type="Pfam" id="PF16868">
    <property type="entry name" value="NMT1_3"/>
    <property type="match status" value="1"/>
</dbReference>
<keyword evidence="1" id="KW-0732">Signal</keyword>
<evidence type="ECO:0000256" key="1">
    <source>
        <dbReference type="SAM" id="SignalP"/>
    </source>
</evidence>
<sequence>MHRLARSLLLATLPVGLSLSGAAIAKEVELPNTMAWTAYGTGSSGYAQAVAIGGMLQSEYGTSVRILPGDNDVSRMTPLKQGRVDLCACGIASYYGAEGVMMFAHPDWGPQPLRVITTSTASFGLSLAVAGDLDVETPADLKGKRVAYIRGDDALNKGTEAYLAFGGLTWDDVERVDYPGYGRSFDGIIAGDVDASFTTTVTPPAQQLASSPRGISWPVLDPNDTEAWERMRAIAPYFRPHEVTSGAGGISADNPLPSASYPYPIVVANQDLDDKVAYGLIKALQEHHDDYKDAAPGAKGYALEHQDLTWVIPFHDAVVDYYQEIDVWTEEMQVHQDRLVKRQNLLLDTWEQFMSGEVPEEEDAFREAWMTARAEALTEAGFDPIFE</sequence>
<dbReference type="NCBIfam" id="TIGR02122">
    <property type="entry name" value="TRAP_TAXI"/>
    <property type="match status" value="1"/>
</dbReference>
<protein>
    <submittedName>
        <fullName evidence="2">TRAP transporter TAXI family solute receptor</fullName>
    </submittedName>
</protein>
<keyword evidence="3" id="KW-1185">Reference proteome</keyword>
<proteinExistence type="predicted"/>
<evidence type="ECO:0000313" key="2">
    <source>
        <dbReference type="EMBL" id="MBB3192118.1"/>
    </source>
</evidence>
<dbReference type="Gene3D" id="3.40.190.10">
    <property type="entry name" value="Periplasmic binding protein-like II"/>
    <property type="match status" value="2"/>
</dbReference>
<name>A0A839VDB3_9GAMM</name>
<reference evidence="2 3" key="1">
    <citation type="submission" date="2020-08" db="EMBL/GenBank/DDBJ databases">
        <title>Genomic Encyclopedia of Type Strains, Phase III (KMG-III): the genomes of soil and plant-associated and newly described type strains.</title>
        <authorList>
            <person name="Whitman W."/>
        </authorList>
    </citation>
    <scope>NUCLEOTIDE SEQUENCE [LARGE SCALE GENOMIC DNA]</scope>
    <source>
        <strain evidence="2 3">CECT 7282</strain>
    </source>
</reference>
<feature type="signal peptide" evidence="1">
    <location>
        <begin position="1"/>
        <end position="25"/>
    </location>
</feature>
<keyword evidence="2" id="KW-0675">Receptor</keyword>
<gene>
    <name evidence="2" type="ORF">FHR94_003398</name>
</gene>
<dbReference type="SUPFAM" id="SSF53850">
    <property type="entry name" value="Periplasmic binding protein-like II"/>
    <property type="match status" value="1"/>
</dbReference>
<dbReference type="RefSeq" id="WP_183327434.1">
    <property type="nucleotide sequence ID" value="NZ_JACHXP010000022.1"/>
</dbReference>
<evidence type="ECO:0000313" key="3">
    <source>
        <dbReference type="Proteomes" id="UP000547614"/>
    </source>
</evidence>
<dbReference type="Proteomes" id="UP000547614">
    <property type="component" value="Unassembled WGS sequence"/>
</dbReference>
<organism evidence="2 3">
    <name type="scientific">Halomonas cerina</name>
    <dbReference type="NCBI Taxonomy" id="447424"/>
    <lineage>
        <taxon>Bacteria</taxon>
        <taxon>Pseudomonadati</taxon>
        <taxon>Pseudomonadota</taxon>
        <taxon>Gammaproteobacteria</taxon>
        <taxon>Oceanospirillales</taxon>
        <taxon>Halomonadaceae</taxon>
        <taxon>Halomonas</taxon>
    </lineage>
</organism>